<reference evidence="2 3" key="1">
    <citation type="submission" date="2021-01" db="EMBL/GenBank/DDBJ databases">
        <title>Whole genome shotgun sequence of Actinoplanes palleronii NBRC 14916.</title>
        <authorList>
            <person name="Komaki H."/>
            <person name="Tamura T."/>
        </authorList>
    </citation>
    <scope>NUCLEOTIDE SEQUENCE [LARGE SCALE GENOMIC DNA]</scope>
    <source>
        <strain evidence="2 3">NBRC 14916</strain>
    </source>
</reference>
<keyword evidence="3" id="KW-1185">Reference proteome</keyword>
<protein>
    <recommendedName>
        <fullName evidence="1">ATP-grasp domain-containing protein</fullName>
    </recommendedName>
</protein>
<proteinExistence type="predicted"/>
<feature type="domain" description="ATP-grasp" evidence="1">
    <location>
        <begin position="131"/>
        <end position="277"/>
    </location>
</feature>
<evidence type="ECO:0000259" key="1">
    <source>
        <dbReference type="Pfam" id="PF14243"/>
    </source>
</evidence>
<dbReference type="InterPro" id="IPR025643">
    <property type="entry name" value="R2K_3"/>
</dbReference>
<gene>
    <name evidence="2" type="ORF">Apa02nite_087150</name>
</gene>
<comment type="caution">
    <text evidence="2">The sequence shown here is derived from an EMBL/GenBank/DDBJ whole genome shotgun (WGS) entry which is preliminary data.</text>
</comment>
<organism evidence="2 3">
    <name type="scientific">Actinoplanes palleronii</name>
    <dbReference type="NCBI Taxonomy" id="113570"/>
    <lineage>
        <taxon>Bacteria</taxon>
        <taxon>Bacillati</taxon>
        <taxon>Actinomycetota</taxon>
        <taxon>Actinomycetes</taxon>
        <taxon>Micromonosporales</taxon>
        <taxon>Micromonosporaceae</taxon>
        <taxon>Actinoplanes</taxon>
    </lineage>
</organism>
<dbReference type="EMBL" id="BOMS01000151">
    <property type="protein sequence ID" value="GIE72607.1"/>
    <property type="molecule type" value="Genomic_DNA"/>
</dbReference>
<dbReference type="RefSeq" id="WP_203830313.1">
    <property type="nucleotide sequence ID" value="NZ_BAAATY010000014.1"/>
</dbReference>
<sequence>MMLLVPGDVVRPRRPDEHFADEVAAARESGIEVAVIDHDALSRGGPGDHAVSRVPPGADAVYRGWMLHADRYTALADALSRRDVTLRTHADQYRQAHELPGWYRAAEAHTPESVWTTGDARADFTTACATLGRGPAVLRDYSKSMKHHWHEAAYIPDVADPDAAWRVASRFRELRDDEFTGGFVLRRFEHFTGPEVRTWWTHGTCRLITAHPDTPDDLPPPDLDLTPLEPLMRTLSLPFTTADLIRHTDGRWRLIEIGDAQVSDRPRTTPAPTLLATLH</sequence>
<name>A0ABQ4BPK1_9ACTN</name>
<dbReference type="Pfam" id="PF14243">
    <property type="entry name" value="R2K_3"/>
    <property type="match status" value="1"/>
</dbReference>
<evidence type="ECO:0000313" key="2">
    <source>
        <dbReference type="EMBL" id="GIE72607.1"/>
    </source>
</evidence>
<accession>A0ABQ4BPK1</accession>
<evidence type="ECO:0000313" key="3">
    <source>
        <dbReference type="Proteomes" id="UP000624709"/>
    </source>
</evidence>
<dbReference type="Proteomes" id="UP000624709">
    <property type="component" value="Unassembled WGS sequence"/>
</dbReference>